<dbReference type="InterPro" id="IPR007163">
    <property type="entry name" value="VCA0040-like"/>
</dbReference>
<comment type="caution">
    <text evidence="2">The sequence shown here is derived from an EMBL/GenBank/DDBJ whole genome shotgun (WGS) entry which is preliminary data.</text>
</comment>
<organism evidence="2 3">
    <name type="scientific">Catenovulum agarivorans DS-2</name>
    <dbReference type="NCBI Taxonomy" id="1328313"/>
    <lineage>
        <taxon>Bacteria</taxon>
        <taxon>Pseudomonadati</taxon>
        <taxon>Pseudomonadota</taxon>
        <taxon>Gammaproteobacteria</taxon>
        <taxon>Alteromonadales</taxon>
        <taxon>Alteromonadaceae</taxon>
        <taxon>Catenovulum</taxon>
    </lineage>
</organism>
<feature type="transmembrane region" description="Helical" evidence="1">
    <location>
        <begin position="135"/>
        <end position="155"/>
    </location>
</feature>
<evidence type="ECO:0000313" key="2">
    <source>
        <dbReference type="EMBL" id="EWH08671.1"/>
    </source>
</evidence>
<dbReference type="OrthoDB" id="9793746at2"/>
<dbReference type="RefSeq" id="WP_035015978.1">
    <property type="nucleotide sequence ID" value="NZ_ARZY01000040.1"/>
</dbReference>
<keyword evidence="1" id="KW-0812">Transmembrane</keyword>
<accession>W7Q9M3</accession>
<feature type="transmembrane region" description="Helical" evidence="1">
    <location>
        <begin position="161"/>
        <end position="190"/>
    </location>
</feature>
<evidence type="ECO:0000256" key="1">
    <source>
        <dbReference type="SAM" id="Phobius"/>
    </source>
</evidence>
<feature type="transmembrane region" description="Helical" evidence="1">
    <location>
        <begin position="76"/>
        <end position="99"/>
    </location>
</feature>
<feature type="transmembrane region" description="Helical" evidence="1">
    <location>
        <begin position="202"/>
        <end position="227"/>
    </location>
</feature>
<dbReference type="eggNOG" id="COG2035">
    <property type="taxonomic scope" value="Bacteria"/>
</dbReference>
<gene>
    <name evidence="2" type="ORF">DS2_16374</name>
</gene>
<keyword evidence="3" id="KW-1185">Reference proteome</keyword>
<dbReference type="Pfam" id="PF04018">
    <property type="entry name" value="VCA0040-like"/>
    <property type="match status" value="1"/>
</dbReference>
<dbReference type="AlphaFoldDB" id="W7Q9M3"/>
<name>W7Q9M3_9ALTE</name>
<sequence>MGTPSKRAKKDYALLTFKGMAMGAADVVPGVSGGTIAFISGIYDELIGSIQKIGPHAVKLLFKQGVPAAWHYINGWFLLAVFGGILLSLKTFAALITLALDSQPLLVWGFFSGLIAASIYLLMSRLGSHRWQNYLSLLIGALFVYAISIASPAQLPDDNWVLFLGGFVAICAMILPGISGSFILLLVGLYPVFLNAINTVDIAALASFGSGCVAGLLVFSRFLSWLLSRFHDITIAMLIGFLIGSLNVTWPWKEVVTTYTNRHGEEVPLLQQNVLPSTFSSIADQDSQVFLVAAFALLGLSLVVVLERWASKLK</sequence>
<feature type="transmembrane region" description="Helical" evidence="1">
    <location>
        <begin position="289"/>
        <end position="310"/>
    </location>
</feature>
<proteinExistence type="predicted"/>
<feature type="transmembrane region" description="Helical" evidence="1">
    <location>
        <begin position="233"/>
        <end position="252"/>
    </location>
</feature>
<keyword evidence="1" id="KW-1133">Transmembrane helix</keyword>
<dbReference type="EMBL" id="ARZY01000040">
    <property type="protein sequence ID" value="EWH08671.1"/>
    <property type="molecule type" value="Genomic_DNA"/>
</dbReference>
<dbReference type="PANTHER" id="PTHR37308:SF1">
    <property type="entry name" value="POLYPRENYL-PHOSPHATE TRANSPORTER"/>
    <property type="match status" value="1"/>
</dbReference>
<dbReference type="PANTHER" id="PTHR37308">
    <property type="entry name" value="INTEGRAL MEMBRANE PROTEIN"/>
    <property type="match status" value="1"/>
</dbReference>
<keyword evidence="1" id="KW-0472">Membrane</keyword>
<dbReference type="PATRIC" id="fig|1328313.3.peg.3345"/>
<reference evidence="2 3" key="1">
    <citation type="journal article" date="2014" name="Genome Announc.">
        <title>Draft Genome Sequence of the Agar-Degrading Bacterium Catenovulum sp. Strain DS-2, Isolated from Intestines of Haliotis diversicolor.</title>
        <authorList>
            <person name="Shan D."/>
            <person name="Li X."/>
            <person name="Gu Z."/>
            <person name="Wei G."/>
            <person name="Gao Z."/>
            <person name="Shao Z."/>
        </authorList>
    </citation>
    <scope>NUCLEOTIDE SEQUENCE [LARGE SCALE GENOMIC DNA]</scope>
    <source>
        <strain evidence="2 3">DS-2</strain>
    </source>
</reference>
<dbReference type="STRING" id="1328313.DS2_16374"/>
<dbReference type="Proteomes" id="UP000019276">
    <property type="component" value="Unassembled WGS sequence"/>
</dbReference>
<protein>
    <submittedName>
        <fullName evidence="2">Membrane protein</fullName>
    </submittedName>
</protein>
<evidence type="ECO:0000313" key="3">
    <source>
        <dbReference type="Proteomes" id="UP000019276"/>
    </source>
</evidence>
<feature type="transmembrane region" description="Helical" evidence="1">
    <location>
        <begin position="105"/>
        <end position="123"/>
    </location>
</feature>